<proteinExistence type="predicted"/>
<dbReference type="Proteomes" id="UP000814140">
    <property type="component" value="Unassembled WGS sequence"/>
</dbReference>
<protein>
    <submittedName>
        <fullName evidence="1">Cytochrome P450</fullName>
    </submittedName>
</protein>
<evidence type="ECO:0000313" key="1">
    <source>
        <dbReference type="EMBL" id="KAI0066963.1"/>
    </source>
</evidence>
<gene>
    <name evidence="1" type="ORF">BV25DRAFT_1796127</name>
</gene>
<sequence>MDFVLVAAAGTFAILAIVWIRQLLGGNKLPLPPSPKALPILGNLLDLASGEVYVKTRDWSRELGDDVISLNIMGNTMVVLNSAQAVADIFDKRGSNYSDRPDLPMIVDLMGWDWTFALMRYGPRWKEHRRVFHSHFNHNMHEHRHIQIDISRELLSLLLKTPEKWLDHLRHYTAHIIMKRVYGHTVVDDQDPYVRLVEKASQSTSEAAVPGAFLVDLFPSLKYVPEWMPGAGFKRKAREWRKLSQAMINVPYDMVKEKFEKGNAEPSFVSTCLEQNNTAKVAGKGEILTEELIKDTAAVSYAAGNVSTLTAFVLAMTLYPEAQKRAQIELDRVLGAGERLPTFADKDDLPYVAALVKEVLRWIPVLPLAVPHRAVADDQYKGYHIPAGATVMGNTWAILHNEEVFPDPERFRPERFIENERLPDPADSGVFGFGRRACAGKGMALDTIWIAIASVLAVYDISKAVDERGNIITPEKRLVPGTISFPEPFKCKIEPRSKAALALIQHA</sequence>
<keyword evidence="2" id="KW-1185">Reference proteome</keyword>
<accession>A0ACB8TET2</accession>
<reference evidence="1" key="1">
    <citation type="submission" date="2021-03" db="EMBL/GenBank/DDBJ databases">
        <authorList>
            <consortium name="DOE Joint Genome Institute"/>
            <person name="Ahrendt S."/>
            <person name="Looney B.P."/>
            <person name="Miyauchi S."/>
            <person name="Morin E."/>
            <person name="Drula E."/>
            <person name="Courty P.E."/>
            <person name="Chicoki N."/>
            <person name="Fauchery L."/>
            <person name="Kohler A."/>
            <person name="Kuo A."/>
            <person name="Labutti K."/>
            <person name="Pangilinan J."/>
            <person name="Lipzen A."/>
            <person name="Riley R."/>
            <person name="Andreopoulos W."/>
            <person name="He G."/>
            <person name="Johnson J."/>
            <person name="Barry K.W."/>
            <person name="Grigoriev I.V."/>
            <person name="Nagy L."/>
            <person name="Hibbett D."/>
            <person name="Henrissat B."/>
            <person name="Matheny P.B."/>
            <person name="Labbe J."/>
            <person name="Martin F."/>
        </authorList>
    </citation>
    <scope>NUCLEOTIDE SEQUENCE</scope>
    <source>
        <strain evidence="1">HHB10654</strain>
    </source>
</reference>
<dbReference type="EMBL" id="MU277191">
    <property type="protein sequence ID" value="KAI0066963.1"/>
    <property type="molecule type" value="Genomic_DNA"/>
</dbReference>
<evidence type="ECO:0000313" key="2">
    <source>
        <dbReference type="Proteomes" id="UP000814140"/>
    </source>
</evidence>
<name>A0ACB8TET2_9AGAM</name>
<organism evidence="1 2">
    <name type="scientific">Artomyces pyxidatus</name>
    <dbReference type="NCBI Taxonomy" id="48021"/>
    <lineage>
        <taxon>Eukaryota</taxon>
        <taxon>Fungi</taxon>
        <taxon>Dikarya</taxon>
        <taxon>Basidiomycota</taxon>
        <taxon>Agaricomycotina</taxon>
        <taxon>Agaricomycetes</taxon>
        <taxon>Russulales</taxon>
        <taxon>Auriscalpiaceae</taxon>
        <taxon>Artomyces</taxon>
    </lineage>
</organism>
<reference evidence="1" key="2">
    <citation type="journal article" date="2022" name="New Phytol.">
        <title>Evolutionary transition to the ectomycorrhizal habit in the genomes of a hyperdiverse lineage of mushroom-forming fungi.</title>
        <authorList>
            <person name="Looney B."/>
            <person name="Miyauchi S."/>
            <person name="Morin E."/>
            <person name="Drula E."/>
            <person name="Courty P.E."/>
            <person name="Kohler A."/>
            <person name="Kuo A."/>
            <person name="LaButti K."/>
            <person name="Pangilinan J."/>
            <person name="Lipzen A."/>
            <person name="Riley R."/>
            <person name="Andreopoulos W."/>
            <person name="He G."/>
            <person name="Johnson J."/>
            <person name="Nolan M."/>
            <person name="Tritt A."/>
            <person name="Barry K.W."/>
            <person name="Grigoriev I.V."/>
            <person name="Nagy L.G."/>
            <person name="Hibbett D."/>
            <person name="Henrissat B."/>
            <person name="Matheny P.B."/>
            <person name="Labbe J."/>
            <person name="Martin F.M."/>
        </authorList>
    </citation>
    <scope>NUCLEOTIDE SEQUENCE</scope>
    <source>
        <strain evidence="1">HHB10654</strain>
    </source>
</reference>
<comment type="caution">
    <text evidence="1">The sequence shown here is derived from an EMBL/GenBank/DDBJ whole genome shotgun (WGS) entry which is preliminary data.</text>
</comment>